<evidence type="ECO:0000256" key="4">
    <source>
        <dbReference type="PROSITE-ProRule" id="PRU00146"/>
    </source>
</evidence>
<dbReference type="FunFam" id="3.30.40.10:FF:000748">
    <property type="entry name" value="PHD finger domain protein, putative"/>
    <property type="match status" value="1"/>
</dbReference>
<accession>D4B484</accession>
<evidence type="ECO:0000313" key="7">
    <source>
        <dbReference type="EMBL" id="EFE29932.1"/>
    </source>
</evidence>
<feature type="domain" description="PHD-type" evidence="6">
    <location>
        <begin position="569"/>
        <end position="618"/>
    </location>
</feature>
<dbReference type="PANTHER" id="PTHR47636">
    <property type="entry name" value="TRANSCRIPTIONAL REGULATORY PROTEIN RCO1"/>
    <property type="match status" value="1"/>
</dbReference>
<dbReference type="AlphaFoldDB" id="D4B484"/>
<dbReference type="InterPro" id="IPR001965">
    <property type="entry name" value="Znf_PHD"/>
</dbReference>
<dbReference type="KEGG" id="abe:ARB_03273"/>
<gene>
    <name evidence="7" type="ORF">ARB_03273</name>
</gene>
<dbReference type="STRING" id="663331.D4B484"/>
<dbReference type="PROSITE" id="PS50016">
    <property type="entry name" value="ZF_PHD_2"/>
    <property type="match status" value="1"/>
</dbReference>
<evidence type="ECO:0000256" key="1">
    <source>
        <dbReference type="ARBA" id="ARBA00022723"/>
    </source>
</evidence>
<dbReference type="RefSeq" id="XP_003010572.1">
    <property type="nucleotide sequence ID" value="XM_003010526.1"/>
</dbReference>
<sequence length="1048" mass="112962">MAPRLRSSSRTTSRNNTRPSSPHSAPASRPSSSSTSDTARPKKQRKTGTETRTPVDVVEEEERQAERKPAGSQMDTVLEQPEQAVGPQMAVLPGSQQLATAAGLSQSQDTQLAGQSSSVLPAPEQSTETEQPVPAAAPRADEEIWVEPPVAIPKTTCRGYGLNRGGPYGSMLPLGTRPTLAARRRVGLEPPAPTTTANRVTKRKGGRAAKPKQTTKNADERPSTASTSAEDAAALSDSSRAEGIIQGVLEHEERSRQQPPAIRITRSRAAGKDKLDDSADSSQSAGPAVPSSRKYTSEKLMDILGSAISRAEESQDSKVAGGLRWIKEASASDPFLLGVLEGAINRSADAHHRSAFQALMKDAVKRAQAQPEQQQQLDDSAAATDMVRTASATTTSSLSTAKSLDADAFAPVAAEPDSGNAPTTTSAKGKGARAPRSRARGGRRRAGPSRANAAPPTNSAFSRKRKLEEDPEFSEEAVAAKRRALEEATIAVTDEAEESNVRTAMEPPQGWVFPGPSVPSDSEGQGSTRPVPVAPAPKDRAARKPTTVGGSSSKRVRKPRVQADEIDNIDFCRACGGNGQLLCCDGCVDSFHFTCLRPPVDPKSPPAGQWFCPACEKKGLLGGLAEVMDSVPQTGFSLPAEVREFFAEVETGPGGEYRDVRALPEGSTRAKPARGSRGGVVEEQDPLRILDSHGKVIACVRCGLTSENRRPVILCDYCPSAWHLDCLDPPMANPPRQKPGSDKPYHYWRCPNHLEDALEQHYPGRVRRPRNPKYVDIEVLPDADEESVIKELDQEAVVLRVRERGLVHGFITHVLSERAAEEEARAKEAGDETRTQGEGQDEVPPAVPTFSQLGSAEQDAVMGLMDISGNSGAKRAEQIMSGLIDGTPEGFRACSNELEILQAVQELIQCFVPVLLAPVPILRNVLEESLDQYVYLMAVSAFFNRYGPILSTLSNWNDVPVSVLASSYLLAHSCLFLSARGNTQSIVINLDVTFFPYRLFCMFLVDYRVKTGKPNNYHSHLIRRIFSGISQHQPSGQQVSISNTFSKA</sequence>
<dbReference type="SMART" id="SM00249">
    <property type="entry name" value="PHD"/>
    <property type="match status" value="2"/>
</dbReference>
<dbReference type="GeneID" id="9524684"/>
<keyword evidence="8" id="KW-1185">Reference proteome</keyword>
<evidence type="ECO:0000256" key="2">
    <source>
        <dbReference type="ARBA" id="ARBA00022771"/>
    </source>
</evidence>
<dbReference type="EMBL" id="ABSU01000034">
    <property type="protein sequence ID" value="EFE29932.1"/>
    <property type="molecule type" value="Genomic_DNA"/>
</dbReference>
<dbReference type="InterPro" id="IPR013083">
    <property type="entry name" value="Znf_RING/FYVE/PHD"/>
</dbReference>
<evidence type="ECO:0000256" key="5">
    <source>
        <dbReference type="SAM" id="MobiDB-lite"/>
    </source>
</evidence>
<dbReference type="GO" id="GO:0032221">
    <property type="term" value="C:Rpd3S complex"/>
    <property type="evidence" value="ECO:0007669"/>
    <property type="project" value="TreeGrafter"/>
</dbReference>
<feature type="compositionally biased region" description="Basic and acidic residues" evidence="5">
    <location>
        <begin position="820"/>
        <end position="835"/>
    </location>
</feature>
<feature type="region of interest" description="Disordered" evidence="5">
    <location>
        <begin position="363"/>
        <end position="400"/>
    </location>
</feature>
<feature type="compositionally biased region" description="Low complexity" evidence="5">
    <location>
        <begin position="389"/>
        <end position="400"/>
    </location>
</feature>
<organism evidence="7 8">
    <name type="scientific">Arthroderma benhamiae (strain ATCC MYA-4681 / CBS 112371)</name>
    <name type="common">Trichophyton mentagrophytes</name>
    <dbReference type="NCBI Taxonomy" id="663331"/>
    <lineage>
        <taxon>Eukaryota</taxon>
        <taxon>Fungi</taxon>
        <taxon>Dikarya</taxon>
        <taxon>Ascomycota</taxon>
        <taxon>Pezizomycotina</taxon>
        <taxon>Eurotiomycetes</taxon>
        <taxon>Eurotiomycetidae</taxon>
        <taxon>Onygenales</taxon>
        <taxon>Arthrodermataceae</taxon>
        <taxon>Trichophyton</taxon>
    </lineage>
</organism>
<feature type="compositionally biased region" description="Basic residues" evidence="5">
    <location>
        <begin position="200"/>
        <end position="210"/>
    </location>
</feature>
<dbReference type="GO" id="GO:0008270">
    <property type="term" value="F:zinc ion binding"/>
    <property type="evidence" value="ECO:0007669"/>
    <property type="project" value="UniProtKB-KW"/>
</dbReference>
<dbReference type="InterPro" id="IPR019787">
    <property type="entry name" value="Znf_PHD-finger"/>
</dbReference>
<keyword evidence="3" id="KW-0862">Zinc</keyword>
<dbReference type="CDD" id="cd15535">
    <property type="entry name" value="PHD1_Rco1"/>
    <property type="match status" value="1"/>
</dbReference>
<proteinExistence type="predicted"/>
<dbReference type="Gene3D" id="3.30.40.10">
    <property type="entry name" value="Zinc/RING finger domain, C3HC4 (zinc finger)"/>
    <property type="match status" value="2"/>
</dbReference>
<dbReference type="SUPFAM" id="SSF57903">
    <property type="entry name" value="FYVE/PHD zinc finger"/>
    <property type="match status" value="2"/>
</dbReference>
<protein>
    <submittedName>
        <fullName evidence="7">PHD finger domain protein, putative</fullName>
    </submittedName>
</protein>
<feature type="region of interest" description="Disordered" evidence="5">
    <location>
        <begin position="1"/>
        <end position="297"/>
    </location>
</feature>
<dbReference type="Proteomes" id="UP000008866">
    <property type="component" value="Unassembled WGS sequence"/>
</dbReference>
<feature type="compositionally biased region" description="Low complexity" evidence="5">
    <location>
        <begin position="223"/>
        <end position="242"/>
    </location>
</feature>
<feature type="compositionally biased region" description="Polar residues" evidence="5">
    <location>
        <begin position="94"/>
        <end position="130"/>
    </location>
</feature>
<feature type="compositionally biased region" description="Polar residues" evidence="5">
    <location>
        <begin position="519"/>
        <end position="528"/>
    </location>
</feature>
<reference evidence="8" key="1">
    <citation type="journal article" date="2011" name="Genome Biol.">
        <title>Comparative and functional genomics provide insights into the pathogenicity of dermatophytic fungi.</title>
        <authorList>
            <person name="Burmester A."/>
            <person name="Shelest E."/>
            <person name="Gloeckner G."/>
            <person name="Heddergott C."/>
            <person name="Schindler S."/>
            <person name="Staib P."/>
            <person name="Heidel A."/>
            <person name="Felder M."/>
            <person name="Petzold A."/>
            <person name="Szafranski K."/>
            <person name="Feuermann M."/>
            <person name="Pedruzzi I."/>
            <person name="Priebe S."/>
            <person name="Groth M."/>
            <person name="Winkler R."/>
            <person name="Li W."/>
            <person name="Kniemeyer O."/>
            <person name="Schroeckh V."/>
            <person name="Hertweck C."/>
            <person name="Hube B."/>
            <person name="White T.C."/>
            <person name="Platzer M."/>
            <person name="Guthke R."/>
            <person name="Heitman J."/>
            <person name="Woestemeyer J."/>
            <person name="Zipfel P.F."/>
            <person name="Monod M."/>
            <person name="Brakhage A.A."/>
        </authorList>
    </citation>
    <scope>NUCLEOTIDE SEQUENCE [LARGE SCALE GENOMIC DNA]</scope>
    <source>
        <strain evidence="8">ATCC MYA-4681 / CBS 112371</strain>
    </source>
</reference>
<feature type="region of interest" description="Disordered" evidence="5">
    <location>
        <begin position="412"/>
        <end position="560"/>
    </location>
</feature>
<evidence type="ECO:0000313" key="8">
    <source>
        <dbReference type="Proteomes" id="UP000008866"/>
    </source>
</evidence>
<dbReference type="CDD" id="cd15534">
    <property type="entry name" value="PHD2_PHF12_Rco1"/>
    <property type="match status" value="1"/>
</dbReference>
<dbReference type="PROSITE" id="PS01359">
    <property type="entry name" value="ZF_PHD_1"/>
    <property type="match status" value="1"/>
</dbReference>
<comment type="caution">
    <text evidence="7">The sequence shown here is derived from an EMBL/GenBank/DDBJ whole genome shotgun (WGS) entry which is preliminary data.</text>
</comment>
<dbReference type="OMA" id="CVNSFHF"/>
<dbReference type="Pfam" id="PF00628">
    <property type="entry name" value="PHD"/>
    <property type="match status" value="2"/>
</dbReference>
<dbReference type="InterPro" id="IPR019786">
    <property type="entry name" value="Zinc_finger_PHD-type_CS"/>
</dbReference>
<feature type="region of interest" description="Disordered" evidence="5">
    <location>
        <begin position="820"/>
        <end position="845"/>
    </location>
</feature>
<evidence type="ECO:0000259" key="6">
    <source>
        <dbReference type="PROSITE" id="PS50016"/>
    </source>
</evidence>
<keyword evidence="2 4" id="KW-0863">Zinc-finger</keyword>
<feature type="compositionally biased region" description="Low complexity" evidence="5">
    <location>
        <begin position="367"/>
        <end position="376"/>
    </location>
</feature>
<evidence type="ECO:0000256" key="3">
    <source>
        <dbReference type="ARBA" id="ARBA00022833"/>
    </source>
</evidence>
<dbReference type="InterPro" id="IPR052819">
    <property type="entry name" value="Chromatin_regulatory_protein"/>
</dbReference>
<keyword evidence="1" id="KW-0479">Metal-binding</keyword>
<dbReference type="GO" id="GO:0006357">
    <property type="term" value="P:regulation of transcription by RNA polymerase II"/>
    <property type="evidence" value="ECO:0007669"/>
    <property type="project" value="TreeGrafter"/>
</dbReference>
<dbReference type="HOGENOM" id="CLU_336144_0_0_1"/>
<feature type="compositionally biased region" description="Low complexity" evidence="5">
    <location>
        <begin position="1"/>
        <end position="38"/>
    </location>
</feature>
<name>D4B484_ARTBC</name>
<dbReference type="InterPro" id="IPR011011">
    <property type="entry name" value="Znf_FYVE_PHD"/>
</dbReference>
<feature type="compositionally biased region" description="Basic residues" evidence="5">
    <location>
        <begin position="430"/>
        <end position="447"/>
    </location>
</feature>
<dbReference type="PANTHER" id="PTHR47636:SF1">
    <property type="entry name" value="TRANSCRIPTIONAL REGULATORY PROTEIN RCO1"/>
    <property type="match status" value="1"/>
</dbReference>
<dbReference type="eggNOG" id="KOG4299">
    <property type="taxonomic scope" value="Eukaryota"/>
</dbReference>